<keyword evidence="2" id="KW-0813">Transport</keyword>
<protein>
    <recommendedName>
        <fullName evidence="8">Major facilitator superfamily (MFS) profile domain-containing protein</fullName>
    </recommendedName>
</protein>
<evidence type="ECO:0000256" key="3">
    <source>
        <dbReference type="ARBA" id="ARBA00022692"/>
    </source>
</evidence>
<keyword evidence="10" id="KW-1185">Reference proteome</keyword>
<reference evidence="10" key="1">
    <citation type="submission" date="2024-04" db="EMBL/GenBank/DDBJ databases">
        <title>Salinicola lusitanus LLJ914,a marine bacterium isolated from the Okinawa Trough.</title>
        <authorList>
            <person name="Li J."/>
        </authorList>
    </citation>
    <scope>NUCLEOTIDE SEQUENCE [LARGE SCALE GENOMIC DNA]</scope>
</reference>
<accession>A0AAW0PT98</accession>
<evidence type="ECO:0000256" key="2">
    <source>
        <dbReference type="ARBA" id="ARBA00022448"/>
    </source>
</evidence>
<keyword evidence="5 7" id="KW-0472">Membrane</keyword>
<feature type="transmembrane region" description="Helical" evidence="7">
    <location>
        <begin position="345"/>
        <end position="368"/>
    </location>
</feature>
<evidence type="ECO:0000256" key="5">
    <source>
        <dbReference type="ARBA" id="ARBA00023136"/>
    </source>
</evidence>
<keyword evidence="4 7" id="KW-1133">Transmembrane helix</keyword>
<gene>
    <name evidence="9" type="ORF">WMY93_007959</name>
</gene>
<feature type="transmembrane region" description="Helical" evidence="7">
    <location>
        <begin position="451"/>
        <end position="474"/>
    </location>
</feature>
<dbReference type="SUPFAM" id="SSF103473">
    <property type="entry name" value="MFS general substrate transporter"/>
    <property type="match status" value="1"/>
</dbReference>
<dbReference type="PANTHER" id="PTHR23505:SF67">
    <property type="entry name" value="PROTEIN SPINSTER HOMOLOG 3"/>
    <property type="match status" value="1"/>
</dbReference>
<dbReference type="GO" id="GO:0016020">
    <property type="term" value="C:membrane"/>
    <property type="evidence" value="ECO:0007669"/>
    <property type="project" value="UniProtKB-SubCell"/>
</dbReference>
<keyword evidence="3 7" id="KW-0812">Transmembrane</keyword>
<dbReference type="InterPro" id="IPR020846">
    <property type="entry name" value="MFS_dom"/>
</dbReference>
<comment type="subcellular location">
    <subcellularLocation>
        <location evidence="1">Membrane</location>
        <topology evidence="1">Multi-pass membrane protein</topology>
    </subcellularLocation>
</comment>
<evidence type="ECO:0000259" key="8">
    <source>
        <dbReference type="PROSITE" id="PS50850"/>
    </source>
</evidence>
<evidence type="ECO:0000256" key="4">
    <source>
        <dbReference type="ARBA" id="ARBA00022989"/>
    </source>
</evidence>
<feature type="transmembrane region" description="Helical" evidence="7">
    <location>
        <begin position="312"/>
        <end position="333"/>
    </location>
</feature>
<dbReference type="InterPro" id="IPR011701">
    <property type="entry name" value="MFS"/>
</dbReference>
<feature type="transmembrane region" description="Helical" evidence="7">
    <location>
        <begin position="117"/>
        <end position="144"/>
    </location>
</feature>
<dbReference type="Gene3D" id="1.20.1250.20">
    <property type="entry name" value="MFS general substrate transporter like domains"/>
    <property type="match status" value="1"/>
</dbReference>
<feature type="domain" description="Major facilitator superfamily (MFS) profile" evidence="8">
    <location>
        <begin position="52"/>
        <end position="475"/>
    </location>
</feature>
<dbReference type="EMBL" id="JBBPFD010000005">
    <property type="protein sequence ID" value="KAK7925649.1"/>
    <property type="molecule type" value="Genomic_DNA"/>
</dbReference>
<evidence type="ECO:0000313" key="9">
    <source>
        <dbReference type="EMBL" id="KAK7925649.1"/>
    </source>
</evidence>
<feature type="transmembrane region" description="Helical" evidence="7">
    <location>
        <begin position="374"/>
        <end position="400"/>
    </location>
</feature>
<dbReference type="InterPro" id="IPR044770">
    <property type="entry name" value="MFS_spinster-like"/>
</dbReference>
<dbReference type="PROSITE" id="PS50850">
    <property type="entry name" value="MFS"/>
    <property type="match status" value="1"/>
</dbReference>
<feature type="transmembrane region" description="Helical" evidence="7">
    <location>
        <begin position="90"/>
        <end position="110"/>
    </location>
</feature>
<evidence type="ECO:0000256" key="6">
    <source>
        <dbReference type="ARBA" id="ARBA00024338"/>
    </source>
</evidence>
<name>A0AAW0PT98_9GOBI</name>
<comment type="similarity">
    <text evidence="6">Belongs to the major facilitator superfamily. Spinster (TC 2.A.1.49) family.</text>
</comment>
<evidence type="ECO:0000313" key="10">
    <source>
        <dbReference type="Proteomes" id="UP001460270"/>
    </source>
</evidence>
<dbReference type="Pfam" id="PF07690">
    <property type="entry name" value="MFS_1"/>
    <property type="match status" value="1"/>
</dbReference>
<feature type="transmembrane region" description="Helical" evidence="7">
    <location>
        <begin position="150"/>
        <end position="170"/>
    </location>
</feature>
<feature type="transmembrane region" description="Helical" evidence="7">
    <location>
        <begin position="263"/>
        <end position="283"/>
    </location>
</feature>
<proteinExistence type="inferred from homology"/>
<comment type="caution">
    <text evidence="9">The sequence shown here is derived from an EMBL/GenBank/DDBJ whole genome shotgun (WGS) entry which is preliminary data.</text>
</comment>
<feature type="transmembrane region" description="Helical" evidence="7">
    <location>
        <begin position="412"/>
        <end position="431"/>
    </location>
</feature>
<dbReference type="InterPro" id="IPR036259">
    <property type="entry name" value="MFS_trans_sf"/>
</dbReference>
<dbReference type="AlphaFoldDB" id="A0AAW0PT98"/>
<evidence type="ECO:0000256" key="1">
    <source>
        <dbReference type="ARBA" id="ARBA00004141"/>
    </source>
</evidence>
<sequence>MEPRISVSSFKEVVSPRRSLSASFRYGSFVNSISSLERSGPSPVSTARDYVAVAVLCYVNLLNYMERYTLAGVLLDVQKFFDISDSTAGLLQTVFICSFLLFAPLFGYLGDRYNRKYIMIGGLIVWLITALCSSFVTSNLFWFFMLMRSLVGVGEASYSTIAPTIIGDLFAGTKRSLMISAFYIFIPVGSGLGYISGASVASLTGDWRWSLRVTSILGVIGLLLLVFLCPNPSRGAVESQGQANAEATSYKEDLKYLLKNKSFVWSSLGVTALAFLAGALAFWTPTFLSRAQIVQGVLQPCTVEPCNSTDSYIFGGITVVTGILGVCIGAGLSRCFLDRVEYADPVICAVGMLGSVPFLFATIFTASVNIPATYVFIFISEVLLSLCWPILADILLYVVVPTRRASAEALQITVGHLLGDAGSPYLIGVISDAIRNSKPMSSEWNFKSLKYGFLLCPFVGVLGGVFFLMTAVYISNDKKAVQQVLHDKSTLQPNPSETLVVLQAENQS</sequence>
<dbReference type="GO" id="GO:0022857">
    <property type="term" value="F:transmembrane transporter activity"/>
    <property type="evidence" value="ECO:0007669"/>
    <property type="project" value="InterPro"/>
</dbReference>
<feature type="transmembrane region" description="Helical" evidence="7">
    <location>
        <begin position="209"/>
        <end position="229"/>
    </location>
</feature>
<organism evidence="9 10">
    <name type="scientific">Mugilogobius chulae</name>
    <name type="common">yellowstripe goby</name>
    <dbReference type="NCBI Taxonomy" id="88201"/>
    <lineage>
        <taxon>Eukaryota</taxon>
        <taxon>Metazoa</taxon>
        <taxon>Chordata</taxon>
        <taxon>Craniata</taxon>
        <taxon>Vertebrata</taxon>
        <taxon>Euteleostomi</taxon>
        <taxon>Actinopterygii</taxon>
        <taxon>Neopterygii</taxon>
        <taxon>Teleostei</taxon>
        <taxon>Neoteleostei</taxon>
        <taxon>Acanthomorphata</taxon>
        <taxon>Gobiaria</taxon>
        <taxon>Gobiiformes</taxon>
        <taxon>Gobioidei</taxon>
        <taxon>Gobiidae</taxon>
        <taxon>Gobionellinae</taxon>
        <taxon>Mugilogobius</taxon>
    </lineage>
</organism>
<feature type="transmembrane region" description="Helical" evidence="7">
    <location>
        <begin position="182"/>
        <end position="203"/>
    </location>
</feature>
<dbReference type="PANTHER" id="PTHR23505">
    <property type="entry name" value="SPINSTER"/>
    <property type="match status" value="1"/>
</dbReference>
<dbReference type="CDD" id="cd17328">
    <property type="entry name" value="MFS_spinster_like"/>
    <property type="match status" value="1"/>
</dbReference>
<dbReference type="Proteomes" id="UP001460270">
    <property type="component" value="Unassembled WGS sequence"/>
</dbReference>
<evidence type="ECO:0000256" key="7">
    <source>
        <dbReference type="SAM" id="Phobius"/>
    </source>
</evidence>